<evidence type="ECO:0000313" key="2">
    <source>
        <dbReference type="EMBL" id="MBU5590990.1"/>
    </source>
</evidence>
<dbReference type="RefSeq" id="WP_216456056.1">
    <property type="nucleotide sequence ID" value="NZ_JAHLQL010000001.1"/>
</dbReference>
<dbReference type="Proteomes" id="UP000736583">
    <property type="component" value="Unassembled WGS sequence"/>
</dbReference>
<feature type="transmembrane region" description="Helical" evidence="1">
    <location>
        <begin position="91"/>
        <end position="108"/>
    </location>
</feature>
<organism evidence="2 3">
    <name type="scientific">Clostridium simiarum</name>
    <dbReference type="NCBI Taxonomy" id="2841506"/>
    <lineage>
        <taxon>Bacteria</taxon>
        <taxon>Bacillati</taxon>
        <taxon>Bacillota</taxon>
        <taxon>Clostridia</taxon>
        <taxon>Eubacteriales</taxon>
        <taxon>Clostridiaceae</taxon>
        <taxon>Clostridium</taxon>
    </lineage>
</organism>
<keyword evidence="1" id="KW-0472">Membrane</keyword>
<gene>
    <name evidence="2" type="ORF">KQI89_04375</name>
</gene>
<dbReference type="EMBL" id="JAHLQL010000001">
    <property type="protein sequence ID" value="MBU5590990.1"/>
    <property type="molecule type" value="Genomic_DNA"/>
</dbReference>
<feature type="transmembrane region" description="Helical" evidence="1">
    <location>
        <begin position="60"/>
        <end position="79"/>
    </location>
</feature>
<comment type="caution">
    <text evidence="2">The sequence shown here is derived from an EMBL/GenBank/DDBJ whole genome shotgun (WGS) entry which is preliminary data.</text>
</comment>
<keyword evidence="1" id="KW-0812">Transmembrane</keyword>
<keyword evidence="1" id="KW-1133">Transmembrane helix</keyword>
<keyword evidence="3" id="KW-1185">Reference proteome</keyword>
<feature type="transmembrane region" description="Helical" evidence="1">
    <location>
        <begin position="35"/>
        <end position="54"/>
    </location>
</feature>
<accession>A0ABS6EZ29</accession>
<evidence type="ECO:0008006" key="4">
    <source>
        <dbReference type="Google" id="ProtNLM"/>
    </source>
</evidence>
<proteinExistence type="predicted"/>
<name>A0ABS6EZ29_9CLOT</name>
<evidence type="ECO:0000256" key="1">
    <source>
        <dbReference type="SAM" id="Phobius"/>
    </source>
</evidence>
<evidence type="ECO:0000313" key="3">
    <source>
        <dbReference type="Proteomes" id="UP000736583"/>
    </source>
</evidence>
<sequence length="159" mass="18414">MELDDIFALVSLMFFFGLIFFALKKPKLIDRLEAIFVCLIGTVSYGFLCGSYNLESSALSVVFAIAFAVFFLGMIFFVLREPKFMKKWQAISICFFGFLAYGFLFGLICYDEFKYNSYVKSIAQDTETIKTERINIMENIDNSNIPKERLYVYAKEKDL</sequence>
<feature type="transmembrane region" description="Helical" evidence="1">
    <location>
        <begin position="6"/>
        <end position="23"/>
    </location>
</feature>
<reference evidence="2 3" key="1">
    <citation type="submission" date="2021-06" db="EMBL/GenBank/DDBJ databases">
        <authorList>
            <person name="Sun Q."/>
            <person name="Li D."/>
        </authorList>
    </citation>
    <scope>NUCLEOTIDE SEQUENCE [LARGE SCALE GENOMIC DNA]</scope>
    <source>
        <strain evidence="2 3">MSJ-4</strain>
    </source>
</reference>
<protein>
    <recommendedName>
        <fullName evidence="4">DUF4956 domain-containing protein</fullName>
    </recommendedName>
</protein>